<keyword evidence="3" id="KW-0472">Membrane</keyword>
<dbReference type="PANTHER" id="PTHR24412:SF441">
    <property type="entry name" value="KELCH-LIKE PROTEIN 28"/>
    <property type="match status" value="1"/>
</dbReference>
<dbReference type="SUPFAM" id="SSF117281">
    <property type="entry name" value="Kelch motif"/>
    <property type="match status" value="1"/>
</dbReference>
<dbReference type="SMART" id="SM00612">
    <property type="entry name" value="Kelch"/>
    <property type="match status" value="2"/>
</dbReference>
<keyword evidence="1" id="KW-0880">Kelch repeat</keyword>
<dbReference type="InterPro" id="IPR015915">
    <property type="entry name" value="Kelch-typ_b-propeller"/>
</dbReference>
<protein>
    <submittedName>
        <fullName evidence="4">Uncharacterized protein</fullName>
    </submittedName>
</protein>
<evidence type="ECO:0000256" key="3">
    <source>
        <dbReference type="SAM" id="Phobius"/>
    </source>
</evidence>
<dbReference type="AlphaFoldDB" id="A0A1B0BQX5"/>
<evidence type="ECO:0000256" key="2">
    <source>
        <dbReference type="ARBA" id="ARBA00022737"/>
    </source>
</evidence>
<dbReference type="VEuPathDB" id="VectorBase:GPPI037803"/>
<dbReference type="EnsemblMetazoa" id="GPPI037803-RA">
    <property type="protein sequence ID" value="GPPI037803-PA"/>
    <property type="gene ID" value="GPPI037803"/>
</dbReference>
<organism evidence="4 5">
    <name type="scientific">Glossina palpalis gambiensis</name>
    <dbReference type="NCBI Taxonomy" id="67801"/>
    <lineage>
        <taxon>Eukaryota</taxon>
        <taxon>Metazoa</taxon>
        <taxon>Ecdysozoa</taxon>
        <taxon>Arthropoda</taxon>
        <taxon>Hexapoda</taxon>
        <taxon>Insecta</taxon>
        <taxon>Pterygota</taxon>
        <taxon>Neoptera</taxon>
        <taxon>Endopterygota</taxon>
        <taxon>Diptera</taxon>
        <taxon>Brachycera</taxon>
        <taxon>Muscomorpha</taxon>
        <taxon>Hippoboscoidea</taxon>
        <taxon>Glossinidae</taxon>
        <taxon>Glossina</taxon>
    </lineage>
</organism>
<evidence type="ECO:0000313" key="5">
    <source>
        <dbReference type="Proteomes" id="UP000092460"/>
    </source>
</evidence>
<keyword evidence="5" id="KW-1185">Reference proteome</keyword>
<reference evidence="4" key="2">
    <citation type="submission" date="2020-05" db="UniProtKB">
        <authorList>
            <consortium name="EnsemblMetazoa"/>
        </authorList>
    </citation>
    <scope>IDENTIFICATION</scope>
    <source>
        <strain evidence="4">IAEA</strain>
    </source>
</reference>
<dbReference type="Proteomes" id="UP000092460">
    <property type="component" value="Unassembled WGS sequence"/>
</dbReference>
<proteinExistence type="predicted"/>
<dbReference type="EMBL" id="JXJN01018844">
    <property type="status" value="NOT_ANNOTATED_CDS"/>
    <property type="molecule type" value="Genomic_DNA"/>
</dbReference>
<evidence type="ECO:0000256" key="1">
    <source>
        <dbReference type="ARBA" id="ARBA00022441"/>
    </source>
</evidence>
<dbReference type="STRING" id="67801.A0A1B0BQX5"/>
<keyword evidence="3" id="KW-1133">Transmembrane helix</keyword>
<sequence length="371" mass="41665">MGKNVLCTTNILEMRLEGSHGAASSLRNLLYVVGGKIPSMPLRTAECYNPLINTWTDIPPRSYLGDMIYACGGNNGKVSHHRVECYDILTSKWITCPNMSYNLEAAQRQRIVFIVYNDKSNNNGTFRPKRSAVVSDAPFVKLSICFTYLFFGKQLSIVNASSCNCDNILNDDSILEFCSFMLDLQSSAFTLRYLFNTNLLTWKKNKFKIIQCRKDHDCDFADPSLSISMEAKIRLQLVKKRDVARLKNRYNRLQLIFVYYYLCSVLSLAIAFCASSARWLAPIALKTPIAFPPPTPSAATTSANGRFLRCGLAPQIVFGLAGTPPQSRSHIDVEVISNIVTSKDPVLAERSVQTTNPEREQFRKYCSIKLG</sequence>
<dbReference type="EMBL" id="JXJN01018843">
    <property type="status" value="NOT_ANNOTATED_CDS"/>
    <property type="molecule type" value="Genomic_DNA"/>
</dbReference>
<keyword evidence="2" id="KW-0677">Repeat</keyword>
<dbReference type="PANTHER" id="PTHR24412">
    <property type="entry name" value="KELCH PROTEIN"/>
    <property type="match status" value="1"/>
</dbReference>
<accession>A0A1B0BQX5</accession>
<feature type="transmembrane region" description="Helical" evidence="3">
    <location>
        <begin position="258"/>
        <end position="281"/>
    </location>
</feature>
<evidence type="ECO:0000313" key="4">
    <source>
        <dbReference type="EnsemblMetazoa" id="GPPI037803-PA"/>
    </source>
</evidence>
<dbReference type="InterPro" id="IPR006652">
    <property type="entry name" value="Kelch_1"/>
</dbReference>
<name>A0A1B0BQX5_9MUSC</name>
<dbReference type="Gene3D" id="2.120.10.80">
    <property type="entry name" value="Kelch-type beta propeller"/>
    <property type="match status" value="1"/>
</dbReference>
<dbReference type="Pfam" id="PF01344">
    <property type="entry name" value="Kelch_1"/>
    <property type="match status" value="2"/>
</dbReference>
<keyword evidence="3" id="KW-0812">Transmembrane</keyword>
<reference evidence="5" key="1">
    <citation type="submission" date="2015-01" db="EMBL/GenBank/DDBJ databases">
        <authorList>
            <person name="Aksoy S."/>
            <person name="Warren W."/>
            <person name="Wilson R.K."/>
        </authorList>
    </citation>
    <scope>NUCLEOTIDE SEQUENCE [LARGE SCALE GENOMIC DNA]</scope>
    <source>
        <strain evidence="5">IAEA</strain>
    </source>
</reference>
<dbReference type="EMBL" id="JXJN01018845">
    <property type="status" value="NOT_ANNOTATED_CDS"/>
    <property type="molecule type" value="Genomic_DNA"/>
</dbReference>